<protein>
    <submittedName>
        <fullName evidence="3">Uncharacterized protein</fullName>
    </submittedName>
</protein>
<organism evidence="3 4">
    <name type="scientific">Vitis vinifera</name>
    <name type="common">Grape</name>
    <dbReference type="NCBI Taxonomy" id="29760"/>
    <lineage>
        <taxon>Eukaryota</taxon>
        <taxon>Viridiplantae</taxon>
        <taxon>Streptophyta</taxon>
        <taxon>Embryophyta</taxon>
        <taxon>Tracheophyta</taxon>
        <taxon>Spermatophyta</taxon>
        <taxon>Magnoliopsida</taxon>
        <taxon>eudicotyledons</taxon>
        <taxon>Gunneridae</taxon>
        <taxon>Pentapetalae</taxon>
        <taxon>rosids</taxon>
        <taxon>Vitales</taxon>
        <taxon>Vitaceae</taxon>
        <taxon>Viteae</taxon>
        <taxon>Vitis</taxon>
    </lineage>
</organism>
<evidence type="ECO:0000313" key="4">
    <source>
        <dbReference type="Proteomes" id="UP000288805"/>
    </source>
</evidence>
<reference evidence="3 4" key="1">
    <citation type="journal article" date="2018" name="PLoS Genet.">
        <title>Population sequencing reveals clonal diversity and ancestral inbreeding in the grapevine cultivar Chardonnay.</title>
        <authorList>
            <person name="Roach M.J."/>
            <person name="Johnson D.L."/>
            <person name="Bohlmann J."/>
            <person name="van Vuuren H.J."/>
            <person name="Jones S.J."/>
            <person name="Pretorius I.S."/>
            <person name="Schmidt S.A."/>
            <person name="Borneman A.R."/>
        </authorList>
    </citation>
    <scope>NUCLEOTIDE SEQUENCE [LARGE SCALE GENOMIC DNA]</scope>
    <source>
        <strain evidence="4">cv. Chardonnay</strain>
        <tissue evidence="3">Leaf</tissue>
    </source>
</reference>
<dbReference type="Proteomes" id="UP000288805">
    <property type="component" value="Unassembled WGS sequence"/>
</dbReference>
<keyword evidence="2" id="KW-0732">Signal</keyword>
<dbReference type="EMBL" id="QGNW01001345">
    <property type="protein sequence ID" value="RVW44679.1"/>
    <property type="molecule type" value="Genomic_DNA"/>
</dbReference>
<comment type="caution">
    <text evidence="3">The sequence shown here is derived from an EMBL/GenBank/DDBJ whole genome shotgun (WGS) entry which is preliminary data.</text>
</comment>
<name>A0A438EAI9_VITVI</name>
<feature type="signal peptide" evidence="2">
    <location>
        <begin position="1"/>
        <end position="16"/>
    </location>
</feature>
<dbReference type="AlphaFoldDB" id="A0A438EAI9"/>
<feature type="chain" id="PRO_5018990436" evidence="2">
    <location>
        <begin position="17"/>
        <end position="165"/>
    </location>
</feature>
<evidence type="ECO:0000256" key="2">
    <source>
        <dbReference type="SAM" id="SignalP"/>
    </source>
</evidence>
<feature type="compositionally biased region" description="Acidic residues" evidence="1">
    <location>
        <begin position="119"/>
        <end position="141"/>
    </location>
</feature>
<evidence type="ECO:0000256" key="1">
    <source>
        <dbReference type="SAM" id="MobiDB-lite"/>
    </source>
</evidence>
<feature type="region of interest" description="Disordered" evidence="1">
    <location>
        <begin position="106"/>
        <end position="143"/>
    </location>
</feature>
<sequence length="165" mass="18359">MSITPIPLTLAWLCMAATFHTHLFKLAQSTESMAALEFLLFHRSSQRLGVTSPPISMATRHIAADSNAPLWRLTLCRIMKPSHTNGQDRFLPLLLNPNQKAQQARTSARGWRILKGDDEMGDSDEDDDEVDGELNDTEDFDGDTKAEVGEVGCVVVWSSWACSWP</sequence>
<accession>A0A438EAI9</accession>
<evidence type="ECO:0000313" key="3">
    <source>
        <dbReference type="EMBL" id="RVW44679.1"/>
    </source>
</evidence>
<proteinExistence type="predicted"/>
<gene>
    <name evidence="3" type="ORF">CK203_115587</name>
</gene>